<evidence type="ECO:0000313" key="6">
    <source>
        <dbReference type="EMBL" id="AHM57210.1"/>
    </source>
</evidence>
<evidence type="ECO:0000259" key="5">
    <source>
        <dbReference type="Pfam" id="PF08241"/>
    </source>
</evidence>
<dbReference type="PANTHER" id="PTHR44307:SF2">
    <property type="entry name" value="PHOSPHOETHANOLAMINE METHYLTRANSFERASE ISOFORM X1"/>
    <property type="match status" value="1"/>
</dbReference>
<dbReference type="Gene3D" id="3.40.50.150">
    <property type="entry name" value="Vaccinia Virus protein VP39"/>
    <property type="match status" value="1"/>
</dbReference>
<dbReference type="CDD" id="cd02440">
    <property type="entry name" value="AdoMet_MTases"/>
    <property type="match status" value="1"/>
</dbReference>
<name>W8T8M7_PEPAC</name>
<comment type="pathway">
    <text evidence="4">Phospholipid metabolism.</text>
</comment>
<dbReference type="EMBL" id="CP007452">
    <property type="protein sequence ID" value="AHM57210.1"/>
    <property type="molecule type" value="Genomic_DNA"/>
</dbReference>
<dbReference type="GO" id="GO:0008757">
    <property type="term" value="F:S-adenosylmethionine-dependent methyltransferase activity"/>
    <property type="evidence" value="ECO:0007669"/>
    <property type="project" value="InterPro"/>
</dbReference>
<sequence length="269" mass="30456">MKISRSSKKLKSAEIKNPYFEIQAEIGLTKHGGGRSATDEIASLCKLDQNSYVLDVGCGVGMSACYLAKKYGCKVIGIDISEKMIKKATDRAKRMGLDEIVKFMVADAQNLPFEEGLFDAVISESVTAFLSDKEKGIKEYSRVLKNGGYVGLNEITWNGEAERNVASYMKRAMGEVVPETKENWTRLLEHSGFKVVIAKNHEMKIFSQWLNEIRSINASDYLKFMTKFILLILKSQEHRDIMKDMVRDSMSMPKNFLKSWGYGIYIGRK</sequence>
<dbReference type="GO" id="GO:0032259">
    <property type="term" value="P:methylation"/>
    <property type="evidence" value="ECO:0007669"/>
    <property type="project" value="UniProtKB-KW"/>
</dbReference>
<keyword evidence="3" id="KW-0808">Transferase</keyword>
<proteinExistence type="predicted"/>
<dbReference type="PANTHER" id="PTHR44307">
    <property type="entry name" value="PHOSPHOETHANOLAMINE METHYLTRANSFERASE"/>
    <property type="match status" value="1"/>
</dbReference>
<dbReference type="InterPro" id="IPR029063">
    <property type="entry name" value="SAM-dependent_MTases_sf"/>
</dbReference>
<dbReference type="Pfam" id="PF08241">
    <property type="entry name" value="Methyltransf_11"/>
    <property type="match status" value="1"/>
</dbReference>
<dbReference type="HOGENOM" id="CLU_039068_8_2_9"/>
<dbReference type="eggNOG" id="COG2226">
    <property type="taxonomic scope" value="Bacteria"/>
</dbReference>
<evidence type="ECO:0000313" key="7">
    <source>
        <dbReference type="Proteomes" id="UP000019591"/>
    </source>
</evidence>
<dbReference type="Proteomes" id="UP000019591">
    <property type="component" value="Chromosome"/>
</dbReference>
<dbReference type="SUPFAM" id="SSF53335">
    <property type="entry name" value="S-adenosyl-L-methionine-dependent methyltransferases"/>
    <property type="match status" value="1"/>
</dbReference>
<reference evidence="6 7" key="1">
    <citation type="journal article" date="2014" name="Genome Announc.">
        <title>Complete Genome Sequence of Amino Acid-Utilizing Eubacterium acidaminophilum al-2 (DSM 3953).</title>
        <authorList>
            <person name="Poehlein A."/>
            <person name="Andreesen J.R."/>
            <person name="Daniel R."/>
        </authorList>
    </citation>
    <scope>NUCLEOTIDE SEQUENCE [LARGE SCALE GENOMIC DNA]</scope>
    <source>
        <strain evidence="6 7">DSM 3953</strain>
    </source>
</reference>
<organism evidence="6 7">
    <name type="scientific">Peptoclostridium acidaminophilum DSM 3953</name>
    <dbReference type="NCBI Taxonomy" id="1286171"/>
    <lineage>
        <taxon>Bacteria</taxon>
        <taxon>Bacillati</taxon>
        <taxon>Bacillota</taxon>
        <taxon>Clostridia</taxon>
        <taxon>Peptostreptococcales</taxon>
        <taxon>Peptoclostridiaceae</taxon>
        <taxon>Peptoclostridium</taxon>
    </lineage>
</organism>
<dbReference type="InterPro" id="IPR013216">
    <property type="entry name" value="Methyltransf_11"/>
</dbReference>
<dbReference type="KEGG" id="eac:EAL2_c19290"/>
<comment type="pathway">
    <text evidence="1">Lipid metabolism.</text>
</comment>
<protein>
    <recommendedName>
        <fullName evidence="5">Methyltransferase type 11 domain-containing protein</fullName>
    </recommendedName>
</protein>
<evidence type="ECO:0000256" key="4">
    <source>
        <dbReference type="ARBA" id="ARBA00025707"/>
    </source>
</evidence>
<dbReference type="AlphaFoldDB" id="W8T8M7"/>
<evidence type="ECO:0000256" key="3">
    <source>
        <dbReference type="ARBA" id="ARBA00022679"/>
    </source>
</evidence>
<dbReference type="STRING" id="1286171.EAL2_c19290"/>
<evidence type="ECO:0000256" key="2">
    <source>
        <dbReference type="ARBA" id="ARBA00022603"/>
    </source>
</evidence>
<feature type="domain" description="Methyltransferase type 11" evidence="5">
    <location>
        <begin position="54"/>
        <end position="150"/>
    </location>
</feature>
<evidence type="ECO:0000256" key="1">
    <source>
        <dbReference type="ARBA" id="ARBA00005189"/>
    </source>
</evidence>
<dbReference type="PATRIC" id="fig|1286171.3.peg.1878"/>
<keyword evidence="2" id="KW-0489">Methyltransferase</keyword>
<dbReference type="RefSeq" id="WP_025436162.1">
    <property type="nucleotide sequence ID" value="NZ_CP007452.1"/>
</dbReference>
<keyword evidence="7" id="KW-1185">Reference proteome</keyword>
<accession>W8T8M7</accession>
<gene>
    <name evidence="6" type="ORF">EAL2_c19290</name>
</gene>
<dbReference type="OrthoDB" id="9791837at2"/>